<keyword evidence="2" id="KW-1185">Reference proteome</keyword>
<comment type="caution">
    <text evidence="1">The sequence shown here is derived from an EMBL/GenBank/DDBJ whole genome shotgun (WGS) entry which is preliminary data.</text>
</comment>
<evidence type="ECO:0000313" key="1">
    <source>
        <dbReference type="EMBL" id="MDV6310024.1"/>
    </source>
</evidence>
<evidence type="ECO:0000313" key="2">
    <source>
        <dbReference type="Proteomes" id="UP001185779"/>
    </source>
</evidence>
<sequence length="238" mass="26442">MAVALARFAHEEFEDFATGGADIEQTDSIDVIRALVAVLARLDISTFDPPFRDFEMFQKYWKREGMAGSGGYDKRRRCLEEHFEPLHEVLAAREAGSISSTLATAVSSDPVTGWPLVDEELSELRRHFESASSPQDYSNIGNDCVSTLEALSAVAYDHSLHQLDDEPEPPVDKTKIRLARVIEVELADNEELRKLARATVDAAQAVKHRRKAMSEVAAGISADAVILLAHILRRIREV</sequence>
<dbReference type="RefSeq" id="WP_317505714.1">
    <property type="nucleotide sequence ID" value="NZ_JAWLKI010000041.1"/>
</dbReference>
<dbReference type="EMBL" id="JAWLKI010000041">
    <property type="protein sequence ID" value="MDV6310024.1"/>
    <property type="molecule type" value="Genomic_DNA"/>
</dbReference>
<accession>A0ABU4DL66</accession>
<protein>
    <submittedName>
        <fullName evidence="1">Uncharacterized protein</fullName>
    </submittedName>
</protein>
<name>A0ABU4DL66_9ACTN</name>
<gene>
    <name evidence="1" type="ORF">R3P94_22430</name>
</gene>
<dbReference type="Proteomes" id="UP001185779">
    <property type="component" value="Unassembled WGS sequence"/>
</dbReference>
<proteinExistence type="predicted"/>
<reference evidence="1 2" key="1">
    <citation type="submission" date="2023-10" db="EMBL/GenBank/DDBJ databases">
        <title>Development of a sustainable strategy for remediation of hydrocarbon-contaminated territories based on the waste exchange concept.</title>
        <authorList>
            <person name="Krivoruchko A."/>
        </authorList>
    </citation>
    <scope>NUCLEOTIDE SEQUENCE [LARGE SCALE GENOMIC DNA]</scope>
    <source>
        <strain evidence="1 2">IEGM 1266</strain>
    </source>
</reference>
<organism evidence="1 2">
    <name type="scientific">Gordonia amicalis</name>
    <dbReference type="NCBI Taxonomy" id="89053"/>
    <lineage>
        <taxon>Bacteria</taxon>
        <taxon>Bacillati</taxon>
        <taxon>Actinomycetota</taxon>
        <taxon>Actinomycetes</taxon>
        <taxon>Mycobacteriales</taxon>
        <taxon>Gordoniaceae</taxon>
        <taxon>Gordonia</taxon>
    </lineage>
</organism>